<proteinExistence type="predicted"/>
<evidence type="ECO:0000313" key="1">
    <source>
        <dbReference type="EMBL" id="ANB17894.1"/>
    </source>
</evidence>
<dbReference type="SUPFAM" id="SSF81901">
    <property type="entry name" value="HCP-like"/>
    <property type="match status" value="1"/>
</dbReference>
<dbReference type="PANTHER" id="PTHR11102">
    <property type="entry name" value="SEL-1-LIKE PROTEIN"/>
    <property type="match status" value="1"/>
</dbReference>
<reference evidence="1 2" key="1">
    <citation type="submission" date="2016-04" db="EMBL/GenBank/DDBJ databases">
        <title>Complete genome sequence of Dokdonella koreensis DS-123T.</title>
        <authorList>
            <person name="Kim J.F."/>
            <person name="Lee H."/>
            <person name="Kwak M.-J."/>
        </authorList>
    </citation>
    <scope>NUCLEOTIDE SEQUENCE [LARGE SCALE GENOMIC DNA]</scope>
    <source>
        <strain evidence="1 2">DS-123</strain>
    </source>
</reference>
<evidence type="ECO:0000313" key="2">
    <source>
        <dbReference type="Proteomes" id="UP000076830"/>
    </source>
</evidence>
<dbReference type="STRING" id="1300342.I596_1871"/>
<dbReference type="Pfam" id="PF08238">
    <property type="entry name" value="Sel1"/>
    <property type="match status" value="5"/>
</dbReference>
<keyword evidence="2" id="KW-1185">Reference proteome</keyword>
<dbReference type="KEGG" id="dko:I596_1871"/>
<dbReference type="Proteomes" id="UP000076830">
    <property type="component" value="Chromosome"/>
</dbReference>
<dbReference type="InterPro" id="IPR050767">
    <property type="entry name" value="Sel1_AlgK"/>
</dbReference>
<sequence>MSEAPADAAAVARRLREAARDGDVAAQYLLGQMHLEGRGVALDPQEGLHWYQLAASAGHALAMNMVGRCHELGRGTPVNLELAAAWYRRAAECGLDWGQYNYAQLLAKGRGVPEDRARALALYRLAAGQGHAKSMNLVGRHYDEGWLVERDPAAARDWYRRAAEGGDFRGQCSYASVLALAGEIDEAVAWLRKAAQTATPAFLDQLKASLAGSPIASLRALGATLPDGAAAVG</sequence>
<dbReference type="InterPro" id="IPR011990">
    <property type="entry name" value="TPR-like_helical_dom_sf"/>
</dbReference>
<dbReference type="OrthoDB" id="6810016at2"/>
<gene>
    <name evidence="1" type="ORF">I596_1871</name>
</gene>
<protein>
    <submittedName>
        <fullName evidence="1">Sel1 domain protein repeat-containing protein</fullName>
    </submittedName>
</protein>
<dbReference type="EMBL" id="CP015249">
    <property type="protein sequence ID" value="ANB17894.1"/>
    <property type="molecule type" value="Genomic_DNA"/>
</dbReference>
<dbReference type="PATRIC" id="fig|1300342.3.peg.1829"/>
<accession>A0A160DUH1</accession>
<dbReference type="RefSeq" id="WP_067646516.1">
    <property type="nucleotide sequence ID" value="NZ_CP015249.1"/>
</dbReference>
<name>A0A160DUH1_9GAMM</name>
<dbReference type="SMART" id="SM00671">
    <property type="entry name" value="SEL1"/>
    <property type="match status" value="4"/>
</dbReference>
<dbReference type="InterPro" id="IPR006597">
    <property type="entry name" value="Sel1-like"/>
</dbReference>
<organism evidence="1 2">
    <name type="scientific">Dokdonella koreensis DS-123</name>
    <dbReference type="NCBI Taxonomy" id="1300342"/>
    <lineage>
        <taxon>Bacteria</taxon>
        <taxon>Pseudomonadati</taxon>
        <taxon>Pseudomonadota</taxon>
        <taxon>Gammaproteobacteria</taxon>
        <taxon>Lysobacterales</taxon>
        <taxon>Rhodanobacteraceae</taxon>
        <taxon>Dokdonella</taxon>
    </lineage>
</organism>
<dbReference type="AlphaFoldDB" id="A0A160DUH1"/>
<dbReference type="Gene3D" id="1.25.40.10">
    <property type="entry name" value="Tetratricopeptide repeat domain"/>
    <property type="match status" value="1"/>
</dbReference>
<dbReference type="PANTHER" id="PTHR11102:SF160">
    <property type="entry name" value="ERAD-ASSOCIATED E3 UBIQUITIN-PROTEIN LIGASE COMPONENT HRD3"/>
    <property type="match status" value="1"/>
</dbReference>